<gene>
    <name evidence="1" type="ORF">BDM02DRAFT_3183703</name>
</gene>
<dbReference type="EMBL" id="MU117969">
    <property type="protein sequence ID" value="KAF9652311.1"/>
    <property type="molecule type" value="Genomic_DNA"/>
</dbReference>
<evidence type="ECO:0000313" key="1">
    <source>
        <dbReference type="EMBL" id="KAF9652311.1"/>
    </source>
</evidence>
<dbReference type="Proteomes" id="UP000886501">
    <property type="component" value="Unassembled WGS sequence"/>
</dbReference>
<keyword evidence="2" id="KW-1185">Reference proteome</keyword>
<proteinExistence type="predicted"/>
<reference evidence="1" key="1">
    <citation type="submission" date="2019-10" db="EMBL/GenBank/DDBJ databases">
        <authorList>
            <consortium name="DOE Joint Genome Institute"/>
            <person name="Kuo A."/>
            <person name="Miyauchi S."/>
            <person name="Kiss E."/>
            <person name="Drula E."/>
            <person name="Kohler A."/>
            <person name="Sanchez-Garcia M."/>
            <person name="Andreopoulos B."/>
            <person name="Barry K.W."/>
            <person name="Bonito G."/>
            <person name="Buee M."/>
            <person name="Carver A."/>
            <person name="Chen C."/>
            <person name="Cichocki N."/>
            <person name="Clum A."/>
            <person name="Culley D."/>
            <person name="Crous P.W."/>
            <person name="Fauchery L."/>
            <person name="Girlanda M."/>
            <person name="Hayes R."/>
            <person name="Keri Z."/>
            <person name="Labutti K."/>
            <person name="Lipzen A."/>
            <person name="Lombard V."/>
            <person name="Magnuson J."/>
            <person name="Maillard F."/>
            <person name="Morin E."/>
            <person name="Murat C."/>
            <person name="Nolan M."/>
            <person name="Ohm R."/>
            <person name="Pangilinan J."/>
            <person name="Pereira M."/>
            <person name="Perotto S."/>
            <person name="Peter M."/>
            <person name="Riley R."/>
            <person name="Sitrit Y."/>
            <person name="Stielow B."/>
            <person name="Szollosi G."/>
            <person name="Zifcakova L."/>
            <person name="Stursova M."/>
            <person name="Spatafora J.W."/>
            <person name="Tedersoo L."/>
            <person name="Vaario L.-M."/>
            <person name="Yamada A."/>
            <person name="Yan M."/>
            <person name="Wang P."/>
            <person name="Xu J."/>
            <person name="Bruns T."/>
            <person name="Baldrian P."/>
            <person name="Vilgalys R."/>
            <person name="Henrissat B."/>
            <person name="Grigoriev I.V."/>
            <person name="Hibbett D."/>
            <person name="Nagy L.G."/>
            <person name="Martin F.M."/>
        </authorList>
    </citation>
    <scope>NUCLEOTIDE SEQUENCE</scope>
    <source>
        <strain evidence="1">P2</strain>
    </source>
</reference>
<protein>
    <submittedName>
        <fullName evidence="1">Uncharacterized protein</fullName>
    </submittedName>
</protein>
<organism evidence="1 2">
    <name type="scientific">Thelephora ganbajun</name>
    <name type="common">Ganba fungus</name>
    <dbReference type="NCBI Taxonomy" id="370292"/>
    <lineage>
        <taxon>Eukaryota</taxon>
        <taxon>Fungi</taxon>
        <taxon>Dikarya</taxon>
        <taxon>Basidiomycota</taxon>
        <taxon>Agaricomycotina</taxon>
        <taxon>Agaricomycetes</taxon>
        <taxon>Thelephorales</taxon>
        <taxon>Thelephoraceae</taxon>
        <taxon>Thelephora</taxon>
    </lineage>
</organism>
<comment type="caution">
    <text evidence="1">The sequence shown here is derived from an EMBL/GenBank/DDBJ whole genome shotgun (WGS) entry which is preliminary data.</text>
</comment>
<name>A0ACB6ZRL5_THEGA</name>
<accession>A0ACB6ZRL5</accession>
<sequence length="461" mass="49762">MPLTTTSRRTKRGLRNHPAPLDMGLLGVPGSSDPRRRTILVSAARPSIVESVAALGLNYSLSSGGIPDFLAPPGAPPLPCLLPQVPDLSLSRSSPSLVLDISSDSSHYTTTDTFVTSLKAPLLTVPLNLVKPCTLSLHPSPIRQGSAGAAIRPPPALFDPTSPVTPALLTPAPVRPVRRWGMSVFPQNKVIRRVSSAPSSPTSFDNGPASPTSIIAIKSPVEWRDSKRISAFPSISPLTASLPQETDVPPVPSILIQIPPVPSTKPPVPPTPSSPPPAPTPEDLTTDISVEISRSMSEVTLGNGRNLDIIEESDSPVKVEEKQPPRSPQVKTDTRSPFRGTNSNHRRIPSTHRRESSARKPNRRMVLKRDSGAPFADHVVAATSMATESSSSSTQAEGTEMKEAWRNTMRWSASRKFLRTSTKRAKATVVMMRRGKKSEEKDIVSVIPQLRELKAPRKLRL</sequence>
<reference evidence="1" key="2">
    <citation type="journal article" date="2020" name="Nat. Commun.">
        <title>Large-scale genome sequencing of mycorrhizal fungi provides insights into the early evolution of symbiotic traits.</title>
        <authorList>
            <person name="Miyauchi S."/>
            <person name="Kiss E."/>
            <person name="Kuo A."/>
            <person name="Drula E."/>
            <person name="Kohler A."/>
            <person name="Sanchez-Garcia M."/>
            <person name="Morin E."/>
            <person name="Andreopoulos B."/>
            <person name="Barry K.W."/>
            <person name="Bonito G."/>
            <person name="Buee M."/>
            <person name="Carver A."/>
            <person name="Chen C."/>
            <person name="Cichocki N."/>
            <person name="Clum A."/>
            <person name="Culley D."/>
            <person name="Crous P.W."/>
            <person name="Fauchery L."/>
            <person name="Girlanda M."/>
            <person name="Hayes R.D."/>
            <person name="Keri Z."/>
            <person name="LaButti K."/>
            <person name="Lipzen A."/>
            <person name="Lombard V."/>
            <person name="Magnuson J."/>
            <person name="Maillard F."/>
            <person name="Murat C."/>
            <person name="Nolan M."/>
            <person name="Ohm R.A."/>
            <person name="Pangilinan J."/>
            <person name="Pereira M.F."/>
            <person name="Perotto S."/>
            <person name="Peter M."/>
            <person name="Pfister S."/>
            <person name="Riley R."/>
            <person name="Sitrit Y."/>
            <person name="Stielow J.B."/>
            <person name="Szollosi G."/>
            <person name="Zifcakova L."/>
            <person name="Stursova M."/>
            <person name="Spatafora J.W."/>
            <person name="Tedersoo L."/>
            <person name="Vaario L.M."/>
            <person name="Yamada A."/>
            <person name="Yan M."/>
            <person name="Wang P."/>
            <person name="Xu J."/>
            <person name="Bruns T."/>
            <person name="Baldrian P."/>
            <person name="Vilgalys R."/>
            <person name="Dunand C."/>
            <person name="Henrissat B."/>
            <person name="Grigoriev I.V."/>
            <person name="Hibbett D."/>
            <person name="Nagy L.G."/>
            <person name="Martin F.M."/>
        </authorList>
    </citation>
    <scope>NUCLEOTIDE SEQUENCE</scope>
    <source>
        <strain evidence="1">P2</strain>
    </source>
</reference>
<evidence type="ECO:0000313" key="2">
    <source>
        <dbReference type="Proteomes" id="UP000886501"/>
    </source>
</evidence>